<dbReference type="HOGENOM" id="CLU_076026_0_0_5"/>
<dbReference type="EMBL" id="CP002156">
    <property type="protein sequence ID" value="ADM10560.1"/>
    <property type="molecule type" value="Genomic_DNA"/>
</dbReference>
<evidence type="ECO:0000256" key="6">
    <source>
        <dbReference type="SAM" id="Phobius"/>
    </source>
</evidence>
<dbReference type="eggNOG" id="COG3701">
    <property type="taxonomic scope" value="Bacteria"/>
</dbReference>
<feature type="domain" description="Bacterial virulence protein VirB8" evidence="7">
    <location>
        <begin position="24"/>
        <end position="227"/>
    </location>
</feature>
<evidence type="ECO:0000256" key="5">
    <source>
        <dbReference type="SAM" id="MobiDB-lite"/>
    </source>
</evidence>
<feature type="region of interest" description="Disordered" evidence="5">
    <location>
        <begin position="1"/>
        <end position="25"/>
    </location>
</feature>
<dbReference type="STRING" id="314260.PB2503_12609"/>
<dbReference type="KEGG" id="pbr:PB2503_12609"/>
<comment type="subcellular location">
    <subcellularLocation>
        <location evidence="1">Membrane</location>
        <topology evidence="1">Single-pass membrane protein</topology>
    </subcellularLocation>
</comment>
<dbReference type="NCBIfam" id="NF010446">
    <property type="entry name" value="PRK13872.1"/>
    <property type="match status" value="1"/>
</dbReference>
<dbReference type="Pfam" id="PF04335">
    <property type="entry name" value="VirB8"/>
    <property type="match status" value="1"/>
</dbReference>
<dbReference type="SUPFAM" id="SSF54427">
    <property type="entry name" value="NTF2-like"/>
    <property type="match status" value="1"/>
</dbReference>
<keyword evidence="2 6" id="KW-0812">Transmembrane</keyword>
<dbReference type="CDD" id="cd16425">
    <property type="entry name" value="TrbF"/>
    <property type="match status" value="1"/>
</dbReference>
<evidence type="ECO:0000313" key="8">
    <source>
        <dbReference type="EMBL" id="ADM10560.1"/>
    </source>
</evidence>
<evidence type="ECO:0000256" key="4">
    <source>
        <dbReference type="ARBA" id="ARBA00023136"/>
    </source>
</evidence>
<feature type="transmembrane region" description="Helical" evidence="6">
    <location>
        <begin position="45"/>
        <end position="63"/>
    </location>
</feature>
<dbReference type="GO" id="GO:0016020">
    <property type="term" value="C:membrane"/>
    <property type="evidence" value="ECO:0007669"/>
    <property type="project" value="UniProtKB-SubCell"/>
</dbReference>
<accession>E0TFK0</accession>
<gene>
    <name evidence="8" type="ordered locus">PB2503_12609</name>
</gene>
<evidence type="ECO:0000256" key="2">
    <source>
        <dbReference type="ARBA" id="ARBA00022692"/>
    </source>
</evidence>
<keyword evidence="9" id="KW-1185">Reference proteome</keyword>
<proteinExistence type="predicted"/>
<protein>
    <submittedName>
        <fullName evidence="8">Conjugal transfer protein</fullName>
    </submittedName>
</protein>
<reference evidence="8 9" key="2">
    <citation type="journal article" date="2011" name="J. Bacteriol.">
        <title>Complete genome sequence of strain HTCC2503T of Parvularcula bermudensis, the type species of the order "Parvularculales" in the class Alphaproteobacteria.</title>
        <authorList>
            <person name="Oh H.M."/>
            <person name="Kang I."/>
            <person name="Vergin K.L."/>
            <person name="Kang D."/>
            <person name="Rhee K.H."/>
            <person name="Giovannoni S.J."/>
            <person name="Cho J.C."/>
        </authorList>
    </citation>
    <scope>NUCLEOTIDE SEQUENCE [LARGE SCALE GENOMIC DNA]</scope>
    <source>
        <strain evidence="9">ATCC BAA-594 / HTCC2503 / KCTC 12087</strain>
    </source>
</reference>
<keyword evidence="4 6" id="KW-0472">Membrane</keyword>
<evidence type="ECO:0000313" key="9">
    <source>
        <dbReference type="Proteomes" id="UP000001302"/>
    </source>
</evidence>
<dbReference type="InterPro" id="IPR007430">
    <property type="entry name" value="VirB8"/>
</dbReference>
<dbReference type="AlphaFoldDB" id="E0TFK0"/>
<reference evidence="9" key="1">
    <citation type="submission" date="2010-08" db="EMBL/GenBank/DDBJ databases">
        <title>Genome sequence of Parvularcula bermudensis HTCC2503.</title>
        <authorList>
            <person name="Kang D.-M."/>
            <person name="Oh H.-M."/>
            <person name="Cho J.-C."/>
        </authorList>
    </citation>
    <scope>NUCLEOTIDE SEQUENCE [LARGE SCALE GENOMIC DNA]</scope>
    <source>
        <strain evidence="9">ATCC BAA-594 / HTCC2503 / KCTC 12087</strain>
    </source>
</reference>
<dbReference type="Proteomes" id="UP000001302">
    <property type="component" value="Chromosome"/>
</dbReference>
<evidence type="ECO:0000259" key="7">
    <source>
        <dbReference type="Pfam" id="PF04335"/>
    </source>
</evidence>
<name>E0TFK0_PARBH</name>
<organism evidence="8 9">
    <name type="scientific">Parvularcula bermudensis (strain ATCC BAA-594 / HTCC2503 / KCTC 12087)</name>
    <dbReference type="NCBI Taxonomy" id="314260"/>
    <lineage>
        <taxon>Bacteria</taxon>
        <taxon>Pseudomonadati</taxon>
        <taxon>Pseudomonadota</taxon>
        <taxon>Alphaproteobacteria</taxon>
        <taxon>Parvularculales</taxon>
        <taxon>Parvularculaceae</taxon>
        <taxon>Parvularcula</taxon>
    </lineage>
</organism>
<dbReference type="Gene3D" id="3.10.450.230">
    <property type="entry name" value="VirB8 protein"/>
    <property type="match status" value="1"/>
</dbReference>
<sequence length="234" mass="25907">MSMAFRRTSTHYGQSPHPETPYQKAGQVWDERIGSARVQAKNWRLMALGLLGLLAASSAALVWRSLQSTVTPYVVEVDDTGAVKAVGPALAKYEPTDAQIAHHLANFISDIRSLSIDPVIVRQNWLAAYDYVTDKAAITLSDYARDNDPFAEIGRRSRSVDVVSVVRVSDESFQARWLEKTYENGALTGVKRFTGLFTLVNSPPRDAETLRANPLGLYIHSLNWGEDLVTGDNQ</sequence>
<evidence type="ECO:0000256" key="1">
    <source>
        <dbReference type="ARBA" id="ARBA00004167"/>
    </source>
</evidence>
<dbReference type="InterPro" id="IPR032710">
    <property type="entry name" value="NTF2-like_dom_sf"/>
</dbReference>
<dbReference type="InterPro" id="IPR035658">
    <property type="entry name" value="TrbF"/>
</dbReference>
<evidence type="ECO:0000256" key="3">
    <source>
        <dbReference type="ARBA" id="ARBA00022989"/>
    </source>
</evidence>
<keyword evidence="3 6" id="KW-1133">Transmembrane helix</keyword>